<dbReference type="Proteomes" id="UP000019112">
    <property type="component" value="Unassembled WGS sequence"/>
</dbReference>
<dbReference type="AlphaFoldDB" id="W6TE68"/>
<dbReference type="EMBL" id="AWTR02000075">
    <property type="protein sequence ID" value="ETZ06929.1"/>
    <property type="molecule type" value="Genomic_DNA"/>
</dbReference>
<organism evidence="1 2">
    <name type="scientific">Holospora obtusa F1</name>
    <dbReference type="NCBI Taxonomy" id="1399147"/>
    <lineage>
        <taxon>Bacteria</taxon>
        <taxon>Pseudomonadati</taxon>
        <taxon>Pseudomonadota</taxon>
        <taxon>Alphaproteobacteria</taxon>
        <taxon>Holosporales</taxon>
        <taxon>Holosporaceae</taxon>
        <taxon>Holospora</taxon>
    </lineage>
</organism>
<evidence type="ECO:0000313" key="2">
    <source>
        <dbReference type="Proteomes" id="UP000019112"/>
    </source>
</evidence>
<sequence length="179" mass="20501">MLTDLRLYPIDDSNSFRNKFSAYPSFLHKCAQTFFSVKKEVPLIQNIYGHYIRLHPLPFKYGSIITGNGPCPPSSQILKPGVKLEVHCIQPLQTLYIKGPQTIKLDHPCVPNSVFLIHESHSTPLAVQNFNEPIFDISSENYGFISYCPILFMILINFDVKFTEEHGEGAHWTIILEEY</sequence>
<comment type="caution">
    <text evidence="1">The sequence shown here is derived from an EMBL/GenBank/DDBJ whole genome shotgun (WGS) entry which is preliminary data.</text>
</comment>
<accession>W6TE68</accession>
<dbReference type="OrthoDB" id="8479335at2"/>
<name>W6TE68_HOLOB</name>
<protein>
    <submittedName>
        <fullName evidence="1">Uncharacterized protein</fullName>
    </submittedName>
</protein>
<dbReference type="RefSeq" id="WP_021827848.1">
    <property type="nucleotide sequence ID" value="NZ_AWTR02000075.1"/>
</dbReference>
<keyword evidence="2" id="KW-1185">Reference proteome</keyword>
<reference evidence="1 2" key="1">
    <citation type="journal article" date="2014" name="FEMS Microbiol. Lett.">
        <title>Draft genome sequences of three Holospora species (Holospora obtusa, Holospora undulata, and Holospora elegans), endonuclear symbiotic bacteria of the ciliate Paramecium caudatum.</title>
        <authorList>
            <person name="Dohra H."/>
            <person name="Tanaka K."/>
            <person name="Suzuki T."/>
            <person name="Fujishima M."/>
            <person name="Suzuki H."/>
        </authorList>
    </citation>
    <scope>NUCLEOTIDE SEQUENCE [LARGE SCALE GENOMIC DNA]</scope>
    <source>
        <strain evidence="1 2">F1</strain>
    </source>
</reference>
<gene>
    <name evidence="1" type="ORF">P618_200902</name>
</gene>
<evidence type="ECO:0000313" key="1">
    <source>
        <dbReference type="EMBL" id="ETZ06929.1"/>
    </source>
</evidence>
<proteinExistence type="predicted"/>